<dbReference type="EMBL" id="BAAADJ010000063">
    <property type="protein sequence ID" value="GAA0344928.1"/>
    <property type="molecule type" value="Genomic_DNA"/>
</dbReference>
<sequence>MKGELSQTEQRYIHVVLEELTQYKVSKKDRDDVEQQLREHFQEAYEHGDEGLQTLGDAPSFVRDYLETNGVDFHNEIRNLRGKSTKKTPLLFIGVGIFIVTYLVSQWVLTLTLTTSFSPINDIPTFQYNIIYRIAENIWWNTILVLISLSIALFLSTIVTFLLKKRNAVGANR</sequence>
<evidence type="ECO:0000313" key="2">
    <source>
        <dbReference type="EMBL" id="GAA0344928.1"/>
    </source>
</evidence>
<gene>
    <name evidence="2" type="ORF">GCM10008967_39210</name>
</gene>
<name>A0ABP3GGD7_9BACI</name>
<evidence type="ECO:0000313" key="3">
    <source>
        <dbReference type="Proteomes" id="UP001500782"/>
    </source>
</evidence>
<evidence type="ECO:0000256" key="1">
    <source>
        <dbReference type="SAM" id="Phobius"/>
    </source>
</evidence>
<feature type="transmembrane region" description="Helical" evidence="1">
    <location>
        <begin position="90"/>
        <end position="109"/>
    </location>
</feature>
<dbReference type="RefSeq" id="WP_343803078.1">
    <property type="nucleotide sequence ID" value="NZ_BAAADJ010000063.1"/>
</dbReference>
<accession>A0ABP3GGD7</accession>
<keyword evidence="1" id="KW-0472">Membrane</keyword>
<feature type="transmembrane region" description="Helical" evidence="1">
    <location>
        <begin position="138"/>
        <end position="163"/>
    </location>
</feature>
<keyword evidence="1" id="KW-0812">Transmembrane</keyword>
<comment type="caution">
    <text evidence="2">The sequence shown here is derived from an EMBL/GenBank/DDBJ whole genome shotgun (WGS) entry which is preliminary data.</text>
</comment>
<keyword evidence="3" id="KW-1185">Reference proteome</keyword>
<organism evidence="2 3">
    <name type="scientific">Bacillus carboniphilus</name>
    <dbReference type="NCBI Taxonomy" id="86663"/>
    <lineage>
        <taxon>Bacteria</taxon>
        <taxon>Bacillati</taxon>
        <taxon>Bacillota</taxon>
        <taxon>Bacilli</taxon>
        <taxon>Bacillales</taxon>
        <taxon>Bacillaceae</taxon>
        <taxon>Bacillus</taxon>
    </lineage>
</organism>
<reference evidence="3" key="1">
    <citation type="journal article" date="2019" name="Int. J. Syst. Evol. Microbiol.">
        <title>The Global Catalogue of Microorganisms (GCM) 10K type strain sequencing project: providing services to taxonomists for standard genome sequencing and annotation.</title>
        <authorList>
            <consortium name="The Broad Institute Genomics Platform"/>
            <consortium name="The Broad Institute Genome Sequencing Center for Infectious Disease"/>
            <person name="Wu L."/>
            <person name="Ma J."/>
        </authorList>
    </citation>
    <scope>NUCLEOTIDE SEQUENCE [LARGE SCALE GENOMIC DNA]</scope>
    <source>
        <strain evidence="3">JCM 9731</strain>
    </source>
</reference>
<dbReference type="Proteomes" id="UP001500782">
    <property type="component" value="Unassembled WGS sequence"/>
</dbReference>
<evidence type="ECO:0008006" key="4">
    <source>
        <dbReference type="Google" id="ProtNLM"/>
    </source>
</evidence>
<protein>
    <recommendedName>
        <fullName evidence="4">DUF1700 domain-containing protein</fullName>
    </recommendedName>
</protein>
<proteinExistence type="predicted"/>
<keyword evidence="1" id="KW-1133">Transmembrane helix</keyword>